<reference evidence="1" key="1">
    <citation type="submission" date="2018-11" db="EMBL/GenBank/DDBJ databases">
        <authorList>
            <person name="Alioto T."/>
            <person name="Alioto T."/>
        </authorList>
    </citation>
    <scope>NUCLEOTIDE SEQUENCE</scope>
</reference>
<name>A0A8B6DMN1_MYTGA</name>
<feature type="non-terminal residue" evidence="1">
    <location>
        <position position="165"/>
    </location>
</feature>
<protein>
    <submittedName>
        <fullName evidence="1">Rab3 GTPase-activating protein catalytic subunit</fullName>
    </submittedName>
</protein>
<sequence length="165" mass="18815">MTWRKKEKKEDETPTVLTDLMSTDNDFPSKAHCLVRLYGLQEFIVITPADRNKAIDSESRAKVLLSSVSVALTNSSSSIPVFIQIQQPWRQMYCGTSVMSEMSVEFDVIHLTRIPQQYSHLAGLLDVFKSKLATQVTPRPTVDVAVRFTYQLQEWVNSPWPQEPP</sequence>
<evidence type="ECO:0000313" key="1">
    <source>
        <dbReference type="EMBL" id="VDI21451.1"/>
    </source>
</evidence>
<dbReference type="AlphaFoldDB" id="A0A8B6DMN1"/>
<dbReference type="InterPro" id="IPR045700">
    <property type="entry name" value="Rab3GAP1"/>
</dbReference>
<proteinExistence type="predicted"/>
<evidence type="ECO:0000313" key="2">
    <source>
        <dbReference type="Proteomes" id="UP000596742"/>
    </source>
</evidence>
<organism evidence="1 2">
    <name type="scientific">Mytilus galloprovincialis</name>
    <name type="common">Mediterranean mussel</name>
    <dbReference type="NCBI Taxonomy" id="29158"/>
    <lineage>
        <taxon>Eukaryota</taxon>
        <taxon>Metazoa</taxon>
        <taxon>Spiralia</taxon>
        <taxon>Lophotrochozoa</taxon>
        <taxon>Mollusca</taxon>
        <taxon>Bivalvia</taxon>
        <taxon>Autobranchia</taxon>
        <taxon>Pteriomorphia</taxon>
        <taxon>Mytilida</taxon>
        <taxon>Mytiloidea</taxon>
        <taxon>Mytilidae</taxon>
        <taxon>Mytilinae</taxon>
        <taxon>Mytilus</taxon>
    </lineage>
</organism>
<dbReference type="GO" id="GO:0005096">
    <property type="term" value="F:GTPase activator activity"/>
    <property type="evidence" value="ECO:0007669"/>
    <property type="project" value="InterPro"/>
</dbReference>
<comment type="caution">
    <text evidence="1">The sequence shown here is derived from an EMBL/GenBank/DDBJ whole genome shotgun (WGS) entry which is preliminary data.</text>
</comment>
<dbReference type="PANTHER" id="PTHR21422:SF9">
    <property type="entry name" value="RAB3 GTPASE-ACTIVATING PROTEIN CATALYTIC SUBUNIT"/>
    <property type="match status" value="1"/>
</dbReference>
<dbReference type="Proteomes" id="UP000596742">
    <property type="component" value="Unassembled WGS sequence"/>
</dbReference>
<keyword evidence="2" id="KW-1185">Reference proteome</keyword>
<accession>A0A8B6DMN1</accession>
<dbReference type="PANTHER" id="PTHR21422">
    <property type="entry name" value="RAB3 GTPASE-ACTIVATING PROTEIN CATALYTIC SUBUNIT"/>
    <property type="match status" value="1"/>
</dbReference>
<gene>
    <name evidence="1" type="ORF">MGAL_10B040897</name>
</gene>
<dbReference type="EMBL" id="UYJE01003677">
    <property type="protein sequence ID" value="VDI21451.1"/>
    <property type="molecule type" value="Genomic_DNA"/>
</dbReference>
<dbReference type="OrthoDB" id="17346at2759"/>